<name>A0A374P9Q2_9FIRM</name>
<evidence type="ECO:0000313" key="2">
    <source>
        <dbReference type="Proteomes" id="UP000263014"/>
    </source>
</evidence>
<comment type="caution">
    <text evidence="1">The sequence shown here is derived from an EMBL/GenBank/DDBJ whole genome shotgun (WGS) entry which is preliminary data.</text>
</comment>
<proteinExistence type="predicted"/>
<dbReference type="Proteomes" id="UP000263014">
    <property type="component" value="Unassembled WGS sequence"/>
</dbReference>
<organism evidence="1 2">
    <name type="scientific">Hungatella hathewayi</name>
    <dbReference type="NCBI Taxonomy" id="154046"/>
    <lineage>
        <taxon>Bacteria</taxon>
        <taxon>Bacillati</taxon>
        <taxon>Bacillota</taxon>
        <taxon>Clostridia</taxon>
        <taxon>Lachnospirales</taxon>
        <taxon>Lachnospiraceae</taxon>
        <taxon>Hungatella</taxon>
    </lineage>
</organism>
<gene>
    <name evidence="1" type="ORF">DXD79_07395</name>
</gene>
<dbReference type="GO" id="GO:0003677">
    <property type="term" value="F:DNA binding"/>
    <property type="evidence" value="ECO:0007669"/>
    <property type="project" value="InterPro"/>
</dbReference>
<reference evidence="1 2" key="1">
    <citation type="submission" date="2018-08" db="EMBL/GenBank/DDBJ databases">
        <title>A genome reference for cultivated species of the human gut microbiota.</title>
        <authorList>
            <person name="Zou Y."/>
            <person name="Xue W."/>
            <person name="Luo G."/>
        </authorList>
    </citation>
    <scope>NUCLEOTIDE SEQUENCE [LARGE SCALE GENOMIC DNA]</scope>
    <source>
        <strain evidence="1 2">TM09-12</strain>
    </source>
</reference>
<dbReference type="InterPro" id="IPR010982">
    <property type="entry name" value="Lambda_DNA-bd_dom_sf"/>
</dbReference>
<dbReference type="Gene3D" id="1.10.260.40">
    <property type="entry name" value="lambda repressor-like DNA-binding domains"/>
    <property type="match status" value="1"/>
</dbReference>
<dbReference type="AlphaFoldDB" id="A0A374P9Q2"/>
<sequence>MKINCKNLEAEMKRYGISRKEIAETLDLSYSTIHTRFNGTTQWLYEECVRIQQTYFPDSELKDLFTVENDA</sequence>
<evidence type="ECO:0000313" key="1">
    <source>
        <dbReference type="EMBL" id="RGJ05844.1"/>
    </source>
</evidence>
<dbReference type="EMBL" id="QSON01000003">
    <property type="protein sequence ID" value="RGJ05844.1"/>
    <property type="molecule type" value="Genomic_DNA"/>
</dbReference>
<protein>
    <submittedName>
        <fullName evidence="1">XRE family transcriptional regulator</fullName>
    </submittedName>
</protein>
<accession>A0A374P9Q2</accession>